<feature type="region of interest" description="Disordered" evidence="1">
    <location>
        <begin position="430"/>
        <end position="468"/>
    </location>
</feature>
<dbReference type="RefSeq" id="XP_028865984.1">
    <property type="nucleotide sequence ID" value="XM_029010151.1"/>
</dbReference>
<evidence type="ECO:0000313" key="3">
    <source>
        <dbReference type="Proteomes" id="UP000236319"/>
    </source>
</evidence>
<keyword evidence="3" id="KW-1185">Reference proteome</keyword>
<sequence length="560" mass="62397">MHNGKIHLTPDLGSNTEGGNIFPMTRAVYPHQHVMPAYALSGMNYQLGNEQLNVHADYNSETVPDAFYDGIVNPMYNFESPYLYRENTSNVPENGNRVVNGGVKEYPEGAKLYTENERPESRFAYGTKEAGYYPGWHYNGYQYMGGYGNSLPPTMNYGVSHHPKHMAQPHAHMSSLSTECDMSSTQLHYSSGSRELCQHSTYASDSTQSAEQSVASESSPMMRATSPLVTPPKKDSPAMHSAELNVTHEVVNGPLVYRNGFSGAFYNDQVSRQNGEDIGDRGYMDNGFHGEDKHVVSGHNGWNDITYPNYVAVSGMNTMKDAANHRHAVMPRFYNVPQAHYVPPVVYHTNGWAQKGYGGDTISPNRYAAIPDGTSYYDQSTDIGAMKSEEYLDRSMTDINGNQMDQSNTQHVASQLSGVYDYGYDRGQSSNDFYNQGNMSNSGTPQRSTGMDYGEEPLESSPESSEGINQDISIESQKILNRSNIDFLRMSDSLWQTLRSTGMFKLGNKGRAILKSKISKQLKMNPQLRMRALCISGVRRATTRQLFQLAQICGIKSHLK</sequence>
<feature type="compositionally biased region" description="Polar residues" evidence="1">
    <location>
        <begin position="430"/>
        <end position="449"/>
    </location>
</feature>
<organism evidence="2 3">
    <name type="scientific">Babesia ovata</name>
    <dbReference type="NCBI Taxonomy" id="189622"/>
    <lineage>
        <taxon>Eukaryota</taxon>
        <taxon>Sar</taxon>
        <taxon>Alveolata</taxon>
        <taxon>Apicomplexa</taxon>
        <taxon>Aconoidasida</taxon>
        <taxon>Piroplasmida</taxon>
        <taxon>Babesiidae</taxon>
        <taxon>Babesia</taxon>
    </lineage>
</organism>
<feature type="compositionally biased region" description="Low complexity" evidence="1">
    <location>
        <begin position="206"/>
        <end position="219"/>
    </location>
</feature>
<dbReference type="Proteomes" id="UP000236319">
    <property type="component" value="Unassembled WGS sequence"/>
</dbReference>
<dbReference type="AlphaFoldDB" id="A0A2H6K9S2"/>
<evidence type="ECO:0000256" key="1">
    <source>
        <dbReference type="SAM" id="MobiDB-lite"/>
    </source>
</evidence>
<dbReference type="GeneID" id="39873511"/>
<dbReference type="EMBL" id="BDSA01000001">
    <property type="protein sequence ID" value="GBE59741.1"/>
    <property type="molecule type" value="Genomic_DNA"/>
</dbReference>
<proteinExistence type="predicted"/>
<gene>
    <name evidence="2" type="ORF">BOVATA_012340</name>
</gene>
<accession>A0A2H6K9S2</accession>
<protein>
    <submittedName>
        <fullName evidence="2">AT hook motif-containing protein, putative</fullName>
    </submittedName>
</protein>
<reference evidence="2 3" key="1">
    <citation type="journal article" date="2017" name="BMC Genomics">
        <title>Whole-genome assembly of Babesia ovata and comparative genomics between closely related pathogens.</title>
        <authorList>
            <person name="Yamagishi J."/>
            <person name="Asada M."/>
            <person name="Hakimi H."/>
            <person name="Tanaka T.Q."/>
            <person name="Sugimoto C."/>
            <person name="Kawazu S."/>
        </authorList>
    </citation>
    <scope>NUCLEOTIDE SEQUENCE [LARGE SCALE GENOMIC DNA]</scope>
    <source>
        <strain evidence="2 3">Miyake</strain>
    </source>
</reference>
<name>A0A2H6K9S2_9APIC</name>
<dbReference type="VEuPathDB" id="PiroplasmaDB:BOVATA_012340"/>
<dbReference type="OrthoDB" id="428826at2759"/>
<comment type="caution">
    <text evidence="2">The sequence shown here is derived from an EMBL/GenBank/DDBJ whole genome shotgun (WGS) entry which is preliminary data.</text>
</comment>
<feature type="region of interest" description="Disordered" evidence="1">
    <location>
        <begin position="200"/>
        <end position="239"/>
    </location>
</feature>
<evidence type="ECO:0000313" key="2">
    <source>
        <dbReference type="EMBL" id="GBE59741.1"/>
    </source>
</evidence>